<reference evidence="13 14" key="1">
    <citation type="journal article" date="2018" name="Front. Plant Sci.">
        <title>Red Clover (Trifolium pratense) and Zigzag Clover (T. medium) - A Picture of Genomic Similarities and Differences.</title>
        <authorList>
            <person name="Dluhosova J."/>
            <person name="Istvanek J."/>
            <person name="Nedelnik J."/>
            <person name="Repkova J."/>
        </authorList>
    </citation>
    <scope>NUCLEOTIDE SEQUENCE [LARGE SCALE GENOMIC DNA]</scope>
    <source>
        <strain evidence="14">cv. 10/8</strain>
        <tissue evidence="13">Leaf</tissue>
    </source>
</reference>
<keyword evidence="7 13" id="KW-0418">Kinase</keyword>
<evidence type="ECO:0000256" key="4">
    <source>
        <dbReference type="ARBA" id="ARBA00022527"/>
    </source>
</evidence>
<comment type="similarity">
    <text evidence="2">Belongs to the protein kinase superfamily. CAMK Ser/Thr protein kinase family. SNF1 subfamily.</text>
</comment>
<dbReference type="Gene3D" id="3.30.310.80">
    <property type="entry name" value="Kinase associated domain 1, KA1"/>
    <property type="match status" value="1"/>
</dbReference>
<evidence type="ECO:0000313" key="14">
    <source>
        <dbReference type="Proteomes" id="UP000265520"/>
    </source>
</evidence>
<dbReference type="InterPro" id="IPR004041">
    <property type="entry name" value="NAF_dom"/>
</dbReference>
<keyword evidence="14" id="KW-1185">Reference proteome</keyword>
<evidence type="ECO:0000256" key="2">
    <source>
        <dbReference type="ARBA" id="ARBA00006234"/>
    </source>
</evidence>
<dbReference type="Pfam" id="PF03822">
    <property type="entry name" value="NAF"/>
    <property type="match status" value="1"/>
</dbReference>
<sequence length="120" mass="13419">MSSGFDLSGLFEEKKKWGSVFTSKCSVSEIVTKIESAAKNLKFKVKKVKDFKLKLQGSFEGRKGKLAVSAEIYEVAPELAVVEFSKSSGDTFEYVKVFEEDVRPALKDIVWSWQGEGCHV</sequence>
<keyword evidence="8" id="KW-0067">ATP-binding</keyword>
<dbReference type="PANTHER" id="PTHR43895">
    <property type="entry name" value="CALCIUM/CALMODULIN-DEPENDENT PROTEIN KINASE KINASE-RELATED"/>
    <property type="match status" value="1"/>
</dbReference>
<dbReference type="FunFam" id="3.30.310.80:FF:000005">
    <property type="entry name" value="Non-specific serine/threonine protein kinase"/>
    <property type="match status" value="1"/>
</dbReference>
<dbReference type="GO" id="GO:0004674">
    <property type="term" value="F:protein serine/threonine kinase activity"/>
    <property type="evidence" value="ECO:0007669"/>
    <property type="project" value="UniProtKB-KW"/>
</dbReference>
<keyword evidence="9" id="KW-0464">Manganese</keyword>
<name>A0A392NHC5_9FABA</name>
<comment type="cofactor">
    <cofactor evidence="1">
        <name>Mn(2+)</name>
        <dbReference type="ChEBI" id="CHEBI:29035"/>
    </cofactor>
</comment>
<evidence type="ECO:0000256" key="8">
    <source>
        <dbReference type="ARBA" id="ARBA00022840"/>
    </source>
</evidence>
<protein>
    <recommendedName>
        <fullName evidence="3">non-specific serine/threonine protein kinase</fullName>
        <ecNumber evidence="3">2.7.11.1</ecNumber>
    </recommendedName>
</protein>
<dbReference type="GO" id="GO:0007165">
    <property type="term" value="P:signal transduction"/>
    <property type="evidence" value="ECO:0007669"/>
    <property type="project" value="InterPro"/>
</dbReference>
<dbReference type="AlphaFoldDB" id="A0A392NHC5"/>
<evidence type="ECO:0000256" key="5">
    <source>
        <dbReference type="ARBA" id="ARBA00022679"/>
    </source>
</evidence>
<evidence type="ECO:0000259" key="12">
    <source>
        <dbReference type="Pfam" id="PF03822"/>
    </source>
</evidence>
<dbReference type="EC" id="2.7.11.1" evidence="3"/>
<dbReference type="EMBL" id="LXQA010037790">
    <property type="protein sequence ID" value="MCH98508.1"/>
    <property type="molecule type" value="Genomic_DNA"/>
</dbReference>
<dbReference type="Proteomes" id="UP000265520">
    <property type="component" value="Unassembled WGS sequence"/>
</dbReference>
<evidence type="ECO:0000256" key="6">
    <source>
        <dbReference type="ARBA" id="ARBA00022741"/>
    </source>
</evidence>
<evidence type="ECO:0000313" key="13">
    <source>
        <dbReference type="EMBL" id="MCH98508.1"/>
    </source>
</evidence>
<dbReference type="GO" id="GO:0005524">
    <property type="term" value="F:ATP binding"/>
    <property type="evidence" value="ECO:0007669"/>
    <property type="project" value="UniProtKB-KW"/>
</dbReference>
<comment type="catalytic activity">
    <reaction evidence="11">
        <text>L-seryl-[protein] + ATP = O-phospho-L-seryl-[protein] + ADP + H(+)</text>
        <dbReference type="Rhea" id="RHEA:17989"/>
        <dbReference type="Rhea" id="RHEA-COMP:9863"/>
        <dbReference type="Rhea" id="RHEA-COMP:11604"/>
        <dbReference type="ChEBI" id="CHEBI:15378"/>
        <dbReference type="ChEBI" id="CHEBI:29999"/>
        <dbReference type="ChEBI" id="CHEBI:30616"/>
        <dbReference type="ChEBI" id="CHEBI:83421"/>
        <dbReference type="ChEBI" id="CHEBI:456216"/>
        <dbReference type="EC" id="2.7.11.1"/>
    </reaction>
</comment>
<evidence type="ECO:0000256" key="9">
    <source>
        <dbReference type="ARBA" id="ARBA00023211"/>
    </source>
</evidence>
<keyword evidence="5" id="KW-0808">Transferase</keyword>
<keyword evidence="4" id="KW-0723">Serine/threonine-protein kinase</keyword>
<evidence type="ECO:0000256" key="1">
    <source>
        <dbReference type="ARBA" id="ARBA00001936"/>
    </source>
</evidence>
<evidence type="ECO:0000256" key="7">
    <source>
        <dbReference type="ARBA" id="ARBA00022777"/>
    </source>
</evidence>
<dbReference type="CDD" id="cd12195">
    <property type="entry name" value="CIPK_C"/>
    <property type="match status" value="1"/>
</dbReference>
<keyword evidence="6" id="KW-0547">Nucleotide-binding</keyword>
<comment type="caution">
    <text evidence="13">The sequence shown here is derived from an EMBL/GenBank/DDBJ whole genome shotgun (WGS) entry which is preliminary data.</text>
</comment>
<feature type="domain" description="NAF" evidence="12">
    <location>
        <begin position="1"/>
        <end position="47"/>
    </location>
</feature>
<dbReference type="PANTHER" id="PTHR43895:SF162">
    <property type="entry name" value="CBL-INTERACTING SERINE_THREONINE-PROTEIN KINASE 25"/>
    <property type="match status" value="1"/>
</dbReference>
<comment type="catalytic activity">
    <reaction evidence="10">
        <text>L-threonyl-[protein] + ATP = O-phospho-L-threonyl-[protein] + ADP + H(+)</text>
        <dbReference type="Rhea" id="RHEA:46608"/>
        <dbReference type="Rhea" id="RHEA-COMP:11060"/>
        <dbReference type="Rhea" id="RHEA-COMP:11605"/>
        <dbReference type="ChEBI" id="CHEBI:15378"/>
        <dbReference type="ChEBI" id="CHEBI:30013"/>
        <dbReference type="ChEBI" id="CHEBI:30616"/>
        <dbReference type="ChEBI" id="CHEBI:61977"/>
        <dbReference type="ChEBI" id="CHEBI:456216"/>
        <dbReference type="EC" id="2.7.11.1"/>
    </reaction>
</comment>
<accession>A0A392NHC5</accession>
<proteinExistence type="inferred from homology"/>
<gene>
    <name evidence="13" type="ORF">A2U01_0019511</name>
</gene>
<organism evidence="13 14">
    <name type="scientific">Trifolium medium</name>
    <dbReference type="NCBI Taxonomy" id="97028"/>
    <lineage>
        <taxon>Eukaryota</taxon>
        <taxon>Viridiplantae</taxon>
        <taxon>Streptophyta</taxon>
        <taxon>Embryophyta</taxon>
        <taxon>Tracheophyta</taxon>
        <taxon>Spermatophyta</taxon>
        <taxon>Magnoliopsida</taxon>
        <taxon>eudicotyledons</taxon>
        <taxon>Gunneridae</taxon>
        <taxon>Pentapetalae</taxon>
        <taxon>rosids</taxon>
        <taxon>fabids</taxon>
        <taxon>Fabales</taxon>
        <taxon>Fabaceae</taxon>
        <taxon>Papilionoideae</taxon>
        <taxon>50 kb inversion clade</taxon>
        <taxon>NPAAA clade</taxon>
        <taxon>Hologalegina</taxon>
        <taxon>IRL clade</taxon>
        <taxon>Trifolieae</taxon>
        <taxon>Trifolium</taxon>
    </lineage>
</organism>
<evidence type="ECO:0000256" key="10">
    <source>
        <dbReference type="ARBA" id="ARBA00047899"/>
    </source>
</evidence>
<evidence type="ECO:0000256" key="3">
    <source>
        <dbReference type="ARBA" id="ARBA00012513"/>
    </source>
</evidence>
<evidence type="ECO:0000256" key="11">
    <source>
        <dbReference type="ARBA" id="ARBA00048679"/>
    </source>
</evidence>